<accession>A0A1N7NEE5</accession>
<protein>
    <submittedName>
        <fullName evidence="3">Uncharacterized protein</fullName>
    </submittedName>
</protein>
<dbReference type="AlphaFoldDB" id="A0A1N7NEE5"/>
<evidence type="ECO:0000256" key="1">
    <source>
        <dbReference type="SAM" id="MobiDB-lite"/>
    </source>
</evidence>
<feature type="region of interest" description="Disordered" evidence="1">
    <location>
        <begin position="38"/>
        <end position="60"/>
    </location>
</feature>
<dbReference type="EMBL" id="FTOV01000004">
    <property type="protein sequence ID" value="SIS96783.1"/>
    <property type="molecule type" value="Genomic_DNA"/>
</dbReference>
<evidence type="ECO:0000313" key="4">
    <source>
        <dbReference type="Proteomes" id="UP000185781"/>
    </source>
</evidence>
<name>A0A1N7NEE5_9FLAO</name>
<reference evidence="3 4" key="1">
    <citation type="submission" date="2017-01" db="EMBL/GenBank/DDBJ databases">
        <authorList>
            <person name="Mah S.A."/>
            <person name="Swanson W.J."/>
            <person name="Moy G.W."/>
            <person name="Vacquier V.D."/>
        </authorList>
    </citation>
    <scope>NUCLEOTIDE SEQUENCE [LARGE SCALE GENOMIC DNA]</scope>
    <source>
        <strain evidence="3 4">DSM 18014</strain>
    </source>
</reference>
<gene>
    <name evidence="3" type="ORF">SAMN05421785_104212</name>
</gene>
<feature type="chain" id="PRO_5012049080" evidence="2">
    <location>
        <begin position="25"/>
        <end position="461"/>
    </location>
</feature>
<feature type="signal peptide" evidence="2">
    <location>
        <begin position="1"/>
        <end position="24"/>
    </location>
</feature>
<evidence type="ECO:0000313" key="3">
    <source>
        <dbReference type="EMBL" id="SIS96783.1"/>
    </source>
</evidence>
<dbReference type="STRING" id="373672.SAMN05421785_104212"/>
<feature type="compositionally biased region" description="Polar residues" evidence="1">
    <location>
        <begin position="40"/>
        <end position="60"/>
    </location>
</feature>
<sequence>MTNKKKLFLLISFTVLGFKSFAQVGINTTKPQGVFHVDGKSTSATTNDPNNAPTDVQSSDDFVVKSNGSVGIGTVNPDGSAILDMNVDQLSSGSKKGLLIPRMALTSRTDITTIPNPATGLLVYNLGTNSGFSYSGYVYWNGSEWRLMEDTSPVGAVAVLNCNAAALDPSQLIDGNTPTAITSGTVMKIPYSGANGGQYSGITLYSVGNPGVTATITGGKLEVGSGSLAFAVQGTPIASQTSPVGITFDLTPFITANSGLTGCSSVTVGTQVNADVKTVAVMDYMKFVTDPDTGVKGFVVEAKTPDGLYTVKVFMRHSLQNATATASNNTTSTASGAENNVLLRNNSSTSKTIMWNYSTFYGGQITDAGGSLVVPSQTPGGGDGNTWRSLSTSNAGAWGNPGIYNAVNSGPEYRYYSWIDTSTTSKVSYTATVMAGMDPSATATQVTKQKVFIKIEQITGQ</sequence>
<dbReference type="OrthoDB" id="1275270at2"/>
<dbReference type="Proteomes" id="UP000185781">
    <property type="component" value="Unassembled WGS sequence"/>
</dbReference>
<evidence type="ECO:0000256" key="2">
    <source>
        <dbReference type="SAM" id="SignalP"/>
    </source>
</evidence>
<keyword evidence="2" id="KW-0732">Signal</keyword>
<dbReference type="RefSeq" id="WP_076392344.1">
    <property type="nucleotide sequence ID" value="NZ_FTOV01000004.1"/>
</dbReference>
<organism evidence="3 4">
    <name type="scientific">Chryseobacterium gambrini</name>
    <dbReference type="NCBI Taxonomy" id="373672"/>
    <lineage>
        <taxon>Bacteria</taxon>
        <taxon>Pseudomonadati</taxon>
        <taxon>Bacteroidota</taxon>
        <taxon>Flavobacteriia</taxon>
        <taxon>Flavobacteriales</taxon>
        <taxon>Weeksellaceae</taxon>
        <taxon>Chryseobacterium group</taxon>
        <taxon>Chryseobacterium</taxon>
    </lineage>
</organism>
<proteinExistence type="predicted"/>